<accession>A0AAJ2LNC3</accession>
<dbReference type="Pfam" id="PF11972">
    <property type="entry name" value="HTH_13"/>
    <property type="match status" value="1"/>
</dbReference>
<feature type="domain" description="HTH DNA binding" evidence="1">
    <location>
        <begin position="15"/>
        <end position="48"/>
    </location>
</feature>
<gene>
    <name evidence="2" type="ORF">RJJ65_19730</name>
</gene>
<dbReference type="RefSeq" id="WP_310865672.1">
    <property type="nucleotide sequence ID" value="NZ_JAVLSF010000011.1"/>
</dbReference>
<organism evidence="2 3">
    <name type="scientific">Rhizobium hidalgonense</name>
    <dbReference type="NCBI Taxonomy" id="1538159"/>
    <lineage>
        <taxon>Bacteria</taxon>
        <taxon>Pseudomonadati</taxon>
        <taxon>Pseudomonadota</taxon>
        <taxon>Alphaproteobacteria</taxon>
        <taxon>Hyphomicrobiales</taxon>
        <taxon>Rhizobiaceae</taxon>
        <taxon>Rhizobium/Agrobacterium group</taxon>
        <taxon>Rhizobium</taxon>
    </lineage>
</organism>
<reference evidence="2" key="1">
    <citation type="submission" date="2023-04" db="EMBL/GenBank/DDBJ databases">
        <title>Genomic characterization of faba bean (Vicia faba) microsymbionts in Mexican soils.</title>
        <authorList>
            <person name="Rivera Orduna F.N."/>
            <person name="Guevara-Luna J."/>
            <person name="Yan J."/>
            <person name="Arroyo-Herrera I."/>
            <person name="Li Y."/>
            <person name="Vasquez-Murrieta M.S."/>
            <person name="Wang E.T."/>
        </authorList>
    </citation>
    <scope>NUCLEOTIDE SEQUENCE</scope>
    <source>
        <strain evidence="2">CH26</strain>
    </source>
</reference>
<evidence type="ECO:0000313" key="3">
    <source>
        <dbReference type="Proteomes" id="UP001268610"/>
    </source>
</evidence>
<proteinExistence type="predicted"/>
<protein>
    <submittedName>
        <fullName evidence="2">Helix-turn-helix domain-containing protein</fullName>
    </submittedName>
</protein>
<name>A0AAJ2LNC3_9HYPH</name>
<evidence type="ECO:0000259" key="1">
    <source>
        <dbReference type="Pfam" id="PF11972"/>
    </source>
</evidence>
<evidence type="ECO:0000313" key="2">
    <source>
        <dbReference type="EMBL" id="MDR9774841.1"/>
    </source>
</evidence>
<dbReference type="InterPro" id="IPR021068">
    <property type="entry name" value="HTH_DNA-bd"/>
</dbReference>
<comment type="caution">
    <text evidence="2">The sequence shown here is derived from an EMBL/GenBank/DDBJ whole genome shotgun (WGS) entry which is preliminary data.</text>
</comment>
<dbReference type="Proteomes" id="UP001268610">
    <property type="component" value="Unassembled WGS sequence"/>
</dbReference>
<sequence>MMERRLVGRRSSSHLPGLVELVMSRPLISAGMVAEALEVTSRAALRIV</sequence>
<dbReference type="EMBL" id="JAVLSF010000011">
    <property type="protein sequence ID" value="MDR9774841.1"/>
    <property type="molecule type" value="Genomic_DNA"/>
</dbReference>
<dbReference type="AlphaFoldDB" id="A0AAJ2LNC3"/>